<feature type="region of interest" description="Disordered" evidence="1">
    <location>
        <begin position="130"/>
        <end position="149"/>
    </location>
</feature>
<accession>A0A2A3YGJ0</accession>
<name>A0A2A3YGJ0_9MICO</name>
<dbReference type="Proteomes" id="UP000218598">
    <property type="component" value="Unassembled WGS sequence"/>
</dbReference>
<dbReference type="SUPFAM" id="SSF52833">
    <property type="entry name" value="Thioredoxin-like"/>
    <property type="match status" value="1"/>
</dbReference>
<comment type="caution">
    <text evidence="2">The sequence shown here is derived from an EMBL/GenBank/DDBJ whole genome shotgun (WGS) entry which is preliminary data.</text>
</comment>
<evidence type="ECO:0000313" key="2">
    <source>
        <dbReference type="EMBL" id="PCC38443.1"/>
    </source>
</evidence>
<dbReference type="RefSeq" id="WP_096166555.1">
    <property type="nucleotide sequence ID" value="NZ_BAAAIQ010000002.1"/>
</dbReference>
<proteinExistence type="predicted"/>
<dbReference type="GeneID" id="95328710"/>
<protein>
    <submittedName>
        <fullName evidence="2">Uncharacterized protein</fullName>
    </submittedName>
</protein>
<dbReference type="EMBL" id="NRGR01000023">
    <property type="protein sequence ID" value="PCC38443.1"/>
    <property type="molecule type" value="Genomic_DNA"/>
</dbReference>
<gene>
    <name evidence="2" type="ORF">CIK66_14135</name>
</gene>
<evidence type="ECO:0000313" key="3">
    <source>
        <dbReference type="Proteomes" id="UP000218598"/>
    </source>
</evidence>
<reference evidence="2 3" key="1">
    <citation type="journal article" date="2017" name="Elife">
        <title>Extensive horizontal gene transfer in cheese-associated bacteria.</title>
        <authorList>
            <person name="Bonham K.S."/>
            <person name="Wolfe B.E."/>
            <person name="Dutton R.J."/>
        </authorList>
    </citation>
    <scope>NUCLEOTIDE SEQUENCE [LARGE SCALE GENOMIC DNA]</scope>
    <source>
        <strain evidence="2 3">341_9</strain>
    </source>
</reference>
<sequence length="149" mass="15611">MSGAAVENSSTRPGPVAIVLVTADWAGPSRPAPTLLRELSRRWGSAVRAVLVDSAQDDVLDLLEVEVVPTWLRLHPVESVDATADDALMGVVEDLAGKTPTGDDIVLSGRWAVNHRRTGALPKHVIAEEFGPGEVSRSGSDGQAAPTSS</sequence>
<feature type="compositionally biased region" description="Polar residues" evidence="1">
    <location>
        <begin position="137"/>
        <end position="149"/>
    </location>
</feature>
<keyword evidence="3" id="KW-1185">Reference proteome</keyword>
<evidence type="ECO:0000256" key="1">
    <source>
        <dbReference type="SAM" id="MobiDB-lite"/>
    </source>
</evidence>
<dbReference type="AlphaFoldDB" id="A0A2A3YGJ0"/>
<dbReference type="InterPro" id="IPR036249">
    <property type="entry name" value="Thioredoxin-like_sf"/>
</dbReference>
<dbReference type="OrthoDB" id="4793996at2"/>
<organism evidence="2 3">
    <name type="scientific">Brachybacterium alimentarium</name>
    <dbReference type="NCBI Taxonomy" id="47845"/>
    <lineage>
        <taxon>Bacteria</taxon>
        <taxon>Bacillati</taxon>
        <taxon>Actinomycetota</taxon>
        <taxon>Actinomycetes</taxon>
        <taxon>Micrococcales</taxon>
        <taxon>Dermabacteraceae</taxon>
        <taxon>Brachybacterium</taxon>
    </lineage>
</organism>